<feature type="region of interest" description="Disordered" evidence="1">
    <location>
        <begin position="420"/>
        <end position="455"/>
    </location>
</feature>
<feature type="compositionally biased region" description="Basic and acidic residues" evidence="1">
    <location>
        <begin position="430"/>
        <end position="455"/>
    </location>
</feature>
<proteinExistence type="predicted"/>
<reference evidence="3" key="1">
    <citation type="submission" date="2017-11" db="EMBL/GenBank/DDBJ databases">
        <authorList>
            <person name="Kajale S.C."/>
            <person name="Sharma A."/>
        </authorList>
    </citation>
    <scope>NUCLEOTIDE SEQUENCE</scope>
    <source>
        <strain evidence="3">LS1_42</strain>
    </source>
</reference>
<gene>
    <name evidence="3" type="ORF">CV102_23960</name>
</gene>
<dbReference type="Pfam" id="PF26449">
    <property type="entry name" value="DUF8128"/>
    <property type="match status" value="1"/>
</dbReference>
<evidence type="ECO:0000256" key="1">
    <source>
        <dbReference type="SAM" id="MobiDB-lite"/>
    </source>
</evidence>
<evidence type="ECO:0000259" key="2">
    <source>
        <dbReference type="Pfam" id="PF26449"/>
    </source>
</evidence>
<name>A0A8J8Q1T7_9EURY</name>
<dbReference type="AlphaFoldDB" id="A0A8J8Q1T7"/>
<protein>
    <recommendedName>
        <fullName evidence="2">DUF8128 domain-containing protein</fullName>
    </recommendedName>
</protein>
<comment type="caution">
    <text evidence="3">The sequence shown here is derived from an EMBL/GenBank/DDBJ whole genome shotgun (WGS) entry which is preliminary data.</text>
</comment>
<evidence type="ECO:0000313" key="3">
    <source>
        <dbReference type="EMBL" id="TYL36194.1"/>
    </source>
</evidence>
<dbReference type="Proteomes" id="UP000766904">
    <property type="component" value="Unassembled WGS sequence"/>
</dbReference>
<keyword evidence="4" id="KW-1185">Reference proteome</keyword>
<dbReference type="InterPro" id="IPR058441">
    <property type="entry name" value="DUF8128"/>
</dbReference>
<feature type="domain" description="DUF8128" evidence="2">
    <location>
        <begin position="24"/>
        <end position="368"/>
    </location>
</feature>
<dbReference type="EMBL" id="PHNJ01000021">
    <property type="protein sequence ID" value="TYL36194.1"/>
    <property type="molecule type" value="Genomic_DNA"/>
</dbReference>
<evidence type="ECO:0000313" key="4">
    <source>
        <dbReference type="Proteomes" id="UP000766904"/>
    </source>
</evidence>
<organism evidence="3 4">
    <name type="scientific">Natronococcus pandeyae</name>
    <dbReference type="NCBI Taxonomy" id="2055836"/>
    <lineage>
        <taxon>Archaea</taxon>
        <taxon>Methanobacteriati</taxon>
        <taxon>Methanobacteriota</taxon>
        <taxon>Stenosarchaea group</taxon>
        <taxon>Halobacteria</taxon>
        <taxon>Halobacteriales</taxon>
        <taxon>Natrialbaceae</taxon>
        <taxon>Natronococcus</taxon>
    </lineage>
</organism>
<accession>A0A8J8Q1T7</accession>
<sequence length="455" mass="50892">MEVVLMGLGNRAVCATKQKLGLGDGYEALEVTPELAEQLYGELPERKSIAVQPSKDGGGPKDAIDLLTAVHNPGRSGLFGSAEGPTHSFEMRYINGLVGFQWVMATTEAQKQMQRQLETFYPDAHIDVSEHDRPALLPLEEGRYVAGAYLRLRKRSDGKHLYPIKHMDIEGFENDPYGSITAEMIGERESDTETDLSVQTIFEPAPADWWKGGLLSSSIDDIADELKSPRKDESFVHALKYELFPEKFEIVGEEREASNKDKQASNIVREQRGEKGFRMNLRIVGVSDDPDSAVQRVAETAQQFDGYYESKTEQGFEVVPLYDKPLLAELKRAYGRTRADRKMIMGVRGAAGLIHIPNDDINTQDVDWSLTSHAGDVPANAPRFSEFHNVETVPWEKGVRSGDLEGADCWEYDIPATWIDPAEYDGWSPDADRQEPGGDRELDDHDSEREQEVSV</sequence>